<dbReference type="PATRIC" id="fig|1160718.3.peg.6481"/>
<protein>
    <recommendedName>
        <fullName evidence="6">Chaplin domain-containing protein</fullName>
    </recommendedName>
</protein>
<keyword evidence="2" id="KW-0732">Signal</keyword>
<dbReference type="eggNOG" id="ENOG5032IK2">
    <property type="taxonomic scope" value="Bacteria"/>
</dbReference>
<feature type="signal peptide" evidence="2">
    <location>
        <begin position="1"/>
        <end position="22"/>
    </location>
</feature>
<dbReference type="Proteomes" id="UP000009036">
    <property type="component" value="Chromosome"/>
</dbReference>
<dbReference type="OrthoDB" id="4335047at2"/>
<name>J1ZMT0_9ACTN</name>
<accession>J1ZMT0</accession>
<evidence type="ECO:0000313" key="5">
    <source>
        <dbReference type="Proteomes" id="UP000009036"/>
    </source>
</evidence>
<keyword evidence="5" id="KW-1185">Reference proteome</keyword>
<dbReference type="EMBL" id="CP072931">
    <property type="protein sequence ID" value="QTZ96505.1"/>
    <property type="molecule type" value="Genomic_DNA"/>
</dbReference>
<dbReference type="KEGG" id="sauh:SU9_032315"/>
<dbReference type="HOGENOM" id="CLU_1824191_0_0_11"/>
<evidence type="ECO:0000313" key="4">
    <source>
        <dbReference type="EMBL" id="QTZ96505.1"/>
    </source>
</evidence>
<sequence>MQAGTIVGACGLMMFGGGAAHAATIPGDSLLSALADADLGTVTGTVNGVVCNNRLGQIHFRSPVFASPHACVNGPVNSGNSLHSGNFINHGNPNNSGNLSNTNGSTNSADAVSGAATGSNNNVQRVIGGLGGLFHR</sequence>
<gene>
    <name evidence="4" type="ORF">SU9_032315</name>
    <name evidence="3" type="ORF">SU9_32053</name>
</gene>
<reference evidence="4" key="2">
    <citation type="submission" date="2021-04" db="EMBL/GenBank/DDBJ databases">
        <authorList>
            <person name="Wen M.-L."/>
            <person name="Han X.-L."/>
            <person name="Xiong J."/>
        </authorList>
    </citation>
    <scope>NUCLEOTIDE SEQUENCE</scope>
    <source>
        <strain evidence="4">AGR0001</strain>
    </source>
</reference>
<evidence type="ECO:0000313" key="3">
    <source>
        <dbReference type="EMBL" id="EJJ02786.1"/>
    </source>
</evidence>
<feature type="chain" id="PRO_5036439779" description="Chaplin domain-containing protein" evidence="2">
    <location>
        <begin position="23"/>
        <end position="136"/>
    </location>
</feature>
<evidence type="ECO:0000256" key="2">
    <source>
        <dbReference type="SAM" id="SignalP"/>
    </source>
</evidence>
<dbReference type="EMBL" id="AJGV01000206">
    <property type="protein sequence ID" value="EJJ02786.1"/>
    <property type="molecule type" value="Genomic_DNA"/>
</dbReference>
<evidence type="ECO:0000256" key="1">
    <source>
        <dbReference type="SAM" id="MobiDB-lite"/>
    </source>
</evidence>
<dbReference type="AlphaFoldDB" id="J1ZMT0"/>
<dbReference type="RefSeq" id="WP_006607915.1">
    <property type="nucleotide sequence ID" value="NZ_CP072931.1"/>
</dbReference>
<reference evidence="3" key="1">
    <citation type="journal article" date="2012" name="J. Bacteriol.">
        <title>Genome Sequence of Streptomyces auratus Strain AGR0001, a Phoslactomycin-Producing Actinomycete.</title>
        <authorList>
            <person name="Han X."/>
            <person name="Li M."/>
            <person name="Ding Z."/>
            <person name="Zhao J."/>
            <person name="Ji K."/>
            <person name="Wen M."/>
            <person name="Lu T."/>
        </authorList>
    </citation>
    <scope>NUCLEOTIDE SEQUENCE [LARGE SCALE GENOMIC DNA]</scope>
    <source>
        <strain evidence="3">AGR0001</strain>
    </source>
</reference>
<feature type="compositionally biased region" description="Low complexity" evidence="1">
    <location>
        <begin position="84"/>
        <end position="108"/>
    </location>
</feature>
<proteinExistence type="predicted"/>
<organism evidence="3">
    <name type="scientific">Streptomyces auratus AGR0001</name>
    <dbReference type="NCBI Taxonomy" id="1160718"/>
    <lineage>
        <taxon>Bacteria</taxon>
        <taxon>Bacillati</taxon>
        <taxon>Actinomycetota</taxon>
        <taxon>Actinomycetes</taxon>
        <taxon>Kitasatosporales</taxon>
        <taxon>Streptomycetaceae</taxon>
        <taxon>Streptomyces</taxon>
    </lineage>
</organism>
<evidence type="ECO:0008006" key="6">
    <source>
        <dbReference type="Google" id="ProtNLM"/>
    </source>
</evidence>
<feature type="region of interest" description="Disordered" evidence="1">
    <location>
        <begin position="83"/>
        <end position="118"/>
    </location>
</feature>